<keyword evidence="4" id="KW-1185">Reference proteome</keyword>
<dbReference type="PANTHER" id="PTHR21017">
    <property type="entry name" value="NIPSNAP-RELATED"/>
    <property type="match status" value="1"/>
</dbReference>
<dbReference type="InterPro" id="IPR051557">
    <property type="entry name" value="NipSnap_domain"/>
</dbReference>
<proteinExistence type="inferred from homology"/>
<dbReference type="PANTHER" id="PTHR21017:SF17">
    <property type="entry name" value="PROTEIN NIPSNAP"/>
    <property type="match status" value="1"/>
</dbReference>
<dbReference type="SUPFAM" id="SSF54909">
    <property type="entry name" value="Dimeric alpha+beta barrel"/>
    <property type="match status" value="1"/>
</dbReference>
<comment type="similarity">
    <text evidence="1">Belongs to the NipSnap family.</text>
</comment>
<dbReference type="EMBL" id="FXAT01000006">
    <property type="protein sequence ID" value="SMG53007.1"/>
    <property type="molecule type" value="Genomic_DNA"/>
</dbReference>
<dbReference type="RefSeq" id="WP_085485900.1">
    <property type="nucleotide sequence ID" value="NZ_FXAT01000006.1"/>
</dbReference>
<evidence type="ECO:0000259" key="2">
    <source>
        <dbReference type="Pfam" id="PF07978"/>
    </source>
</evidence>
<feature type="domain" description="NIPSNAP" evidence="2">
    <location>
        <begin position="3"/>
        <end position="104"/>
    </location>
</feature>
<dbReference type="Pfam" id="PF07978">
    <property type="entry name" value="NIPSNAP"/>
    <property type="match status" value="1"/>
</dbReference>
<name>A0A1X7LHI5_9BURK</name>
<protein>
    <submittedName>
        <fullName evidence="3">NIPSNAP protein</fullName>
    </submittedName>
</protein>
<dbReference type="OrthoDB" id="8905985at2"/>
<reference evidence="4" key="1">
    <citation type="submission" date="2017-04" db="EMBL/GenBank/DDBJ databases">
        <authorList>
            <person name="Varghese N."/>
            <person name="Submissions S."/>
        </authorList>
    </citation>
    <scope>NUCLEOTIDE SEQUENCE [LARGE SCALE GENOMIC DNA]</scope>
    <source>
        <strain evidence="4">LMG 29540</strain>
    </source>
</reference>
<dbReference type="AlphaFoldDB" id="A0A1X7LHI5"/>
<organism evidence="3 4">
    <name type="scientific">Paraburkholderia susongensis</name>
    <dbReference type="NCBI Taxonomy" id="1515439"/>
    <lineage>
        <taxon>Bacteria</taxon>
        <taxon>Pseudomonadati</taxon>
        <taxon>Pseudomonadota</taxon>
        <taxon>Betaproteobacteria</taxon>
        <taxon>Burkholderiales</taxon>
        <taxon>Burkholderiaceae</taxon>
        <taxon>Paraburkholderia</taxon>
    </lineage>
</organism>
<dbReference type="Gene3D" id="3.30.70.100">
    <property type="match status" value="1"/>
</dbReference>
<dbReference type="InterPro" id="IPR011008">
    <property type="entry name" value="Dimeric_a/b-barrel"/>
</dbReference>
<sequence length="106" mass="12135">MIYELRTYTLCPGGLGPWLKLYEEKALPIFAAIEDMRLVGYFRTETGCLNRVVHLWCYPSLQARESVLRALAAHPDWDAKFVQPARPYLMSQETTFLSPVAFSPLP</sequence>
<dbReference type="InterPro" id="IPR012577">
    <property type="entry name" value="NIPSNAP"/>
</dbReference>
<dbReference type="STRING" id="1515439.SAMN06265784_10667"/>
<evidence type="ECO:0000313" key="4">
    <source>
        <dbReference type="Proteomes" id="UP000193228"/>
    </source>
</evidence>
<accession>A0A1X7LHI5</accession>
<evidence type="ECO:0000313" key="3">
    <source>
        <dbReference type="EMBL" id="SMG53007.1"/>
    </source>
</evidence>
<evidence type="ECO:0000256" key="1">
    <source>
        <dbReference type="ARBA" id="ARBA00005291"/>
    </source>
</evidence>
<dbReference type="Proteomes" id="UP000193228">
    <property type="component" value="Unassembled WGS sequence"/>
</dbReference>
<gene>
    <name evidence="3" type="ORF">SAMN06265784_10667</name>
</gene>